<sequence length="332" mass="34858">MRARRLLQAVDTHVEGLPVRVVTGGVAALPGDTMEERRARFVAEHDDLRTLLMCEPRGTGWTSGAILQPPTREDADWGVLFIEVTGVLPMCGAGTIGVATALVETGMVEVTEPVTRIRLDAPIGLITADVEVRDGRARAVTIANVASFAHALDQPIDVPGYGEVTVDIGFGGNFYAVLGADALGLRVEREASGDLIRAGSSVMDAVNAQILPRHPGTGYEGCEHTILLDPASDARGAKHALVNHPGWMDRSPGGTGTSALMAIHHARGDLGLEEDFESTSILGTSFTGRLVGTTRIAGTEAVLPTITGSAWLTALSQIVLDPSDPFPAGFTL</sequence>
<dbReference type="InterPro" id="IPR008794">
    <property type="entry name" value="Pro_racemase_fam"/>
</dbReference>
<keyword evidence="3" id="KW-1185">Reference proteome</keyword>
<dbReference type="PIRSF" id="PIRSF029792">
    <property type="entry name" value="Pro_racemase"/>
    <property type="match status" value="1"/>
</dbReference>
<protein>
    <submittedName>
        <fullName evidence="2">Proline racemase family protein</fullName>
    </submittedName>
</protein>
<dbReference type="PANTHER" id="PTHR33442">
    <property type="entry name" value="TRANS-3-HYDROXY-L-PROLINE DEHYDRATASE"/>
    <property type="match status" value="1"/>
</dbReference>
<dbReference type="RefSeq" id="WP_200503897.1">
    <property type="nucleotide sequence ID" value="NZ_JAEDAJ010000018.1"/>
</dbReference>
<dbReference type="EMBL" id="JAEDAJ010000018">
    <property type="protein sequence ID" value="MBK0333029.1"/>
    <property type="molecule type" value="Genomic_DNA"/>
</dbReference>
<evidence type="ECO:0000256" key="1">
    <source>
        <dbReference type="ARBA" id="ARBA00007529"/>
    </source>
</evidence>
<dbReference type="Proteomes" id="UP000612352">
    <property type="component" value="Unassembled WGS sequence"/>
</dbReference>
<name>A0ABS1BEJ9_9MICO</name>
<organism evidence="2 3">
    <name type="scientific">Brachybacterium halotolerans</name>
    <dbReference type="NCBI Taxonomy" id="2795215"/>
    <lineage>
        <taxon>Bacteria</taxon>
        <taxon>Bacillati</taxon>
        <taxon>Actinomycetota</taxon>
        <taxon>Actinomycetes</taxon>
        <taxon>Micrococcales</taxon>
        <taxon>Dermabacteraceae</taxon>
        <taxon>Brachybacterium</taxon>
    </lineage>
</organism>
<evidence type="ECO:0000313" key="2">
    <source>
        <dbReference type="EMBL" id="MBK0333029.1"/>
    </source>
</evidence>
<dbReference type="Pfam" id="PF05544">
    <property type="entry name" value="Pro_racemase"/>
    <property type="match status" value="1"/>
</dbReference>
<reference evidence="2 3" key="1">
    <citation type="submission" date="2020-12" db="EMBL/GenBank/DDBJ databases">
        <title>Brachybacterium sp. MASK1Z-5, whole genome shotgun sequence.</title>
        <authorList>
            <person name="Tuo L."/>
        </authorList>
    </citation>
    <scope>NUCLEOTIDE SEQUENCE [LARGE SCALE GENOMIC DNA]</scope>
    <source>
        <strain evidence="2 3">MASK1Z-5</strain>
    </source>
</reference>
<dbReference type="Gene3D" id="3.10.310.10">
    <property type="entry name" value="Diaminopimelate Epimerase, Chain A, domain 1"/>
    <property type="match status" value="2"/>
</dbReference>
<dbReference type="PANTHER" id="PTHR33442:SF5">
    <property type="entry name" value="BIFUNCTIONAL TRANS-3-HYDROXY-L-PROLINE DEHYDRATASE_2-EPIMERASE"/>
    <property type="match status" value="1"/>
</dbReference>
<dbReference type="SFLD" id="SFLDS00028">
    <property type="entry name" value="Proline_Racemase"/>
    <property type="match status" value="1"/>
</dbReference>
<proteinExistence type="inferred from homology"/>
<comment type="caution">
    <text evidence="2">The sequence shown here is derived from an EMBL/GenBank/DDBJ whole genome shotgun (WGS) entry which is preliminary data.</text>
</comment>
<comment type="similarity">
    <text evidence="1">Belongs to the proline racemase family.</text>
</comment>
<accession>A0ABS1BEJ9</accession>
<dbReference type="SUPFAM" id="SSF54506">
    <property type="entry name" value="Diaminopimelate epimerase-like"/>
    <property type="match status" value="1"/>
</dbReference>
<evidence type="ECO:0000313" key="3">
    <source>
        <dbReference type="Proteomes" id="UP000612352"/>
    </source>
</evidence>
<gene>
    <name evidence="2" type="ORF">I8D64_16625</name>
</gene>